<feature type="compositionally biased region" description="Basic and acidic residues" evidence="2">
    <location>
        <begin position="668"/>
        <end position="679"/>
    </location>
</feature>
<feature type="compositionally biased region" description="Basic residues" evidence="2">
    <location>
        <begin position="749"/>
        <end position="764"/>
    </location>
</feature>
<dbReference type="Gene3D" id="3.40.50.1010">
    <property type="entry name" value="5'-nuclease"/>
    <property type="match status" value="1"/>
</dbReference>
<dbReference type="PANTHER" id="PTHR15976:SF17">
    <property type="entry name" value="CONSTITUTIVE COACTIVATOR OF PEROXISOME PROLIFERATOR-ACTIVATED RECEPTOR GAMMA"/>
    <property type="match status" value="1"/>
</dbReference>
<proteinExistence type="inferred from homology"/>
<evidence type="ECO:0000256" key="2">
    <source>
        <dbReference type="SAM" id="MobiDB-lite"/>
    </source>
</evidence>
<reference evidence="3" key="1">
    <citation type="thesis" date="2020" institute="ProQuest LLC" country="789 East Eisenhower Parkway, Ann Arbor, MI, USA">
        <title>Comparative Genomics and Chromosome Evolution.</title>
        <authorList>
            <person name="Mudd A.B."/>
        </authorList>
    </citation>
    <scope>NUCLEOTIDE SEQUENCE</scope>
    <source>
        <strain evidence="3">HN-11 Male</strain>
        <tissue evidence="3">Kidney and liver</tissue>
    </source>
</reference>
<feature type="compositionally biased region" description="Basic and acidic residues" evidence="2">
    <location>
        <begin position="730"/>
        <end position="740"/>
    </location>
</feature>
<dbReference type="GO" id="GO:0045444">
    <property type="term" value="P:fat cell differentiation"/>
    <property type="evidence" value="ECO:0007669"/>
    <property type="project" value="TreeGrafter"/>
</dbReference>
<gene>
    <name evidence="3" type="ORF">GDO78_009717</name>
</gene>
<dbReference type="InterPro" id="IPR029060">
    <property type="entry name" value="PIN-like_dom_sf"/>
</dbReference>
<feature type="region of interest" description="Disordered" evidence="2">
    <location>
        <begin position="639"/>
        <end position="680"/>
    </location>
</feature>
<organism evidence="3 4">
    <name type="scientific">Eleutherodactylus coqui</name>
    <name type="common">Puerto Rican coqui</name>
    <dbReference type="NCBI Taxonomy" id="57060"/>
    <lineage>
        <taxon>Eukaryota</taxon>
        <taxon>Metazoa</taxon>
        <taxon>Chordata</taxon>
        <taxon>Craniata</taxon>
        <taxon>Vertebrata</taxon>
        <taxon>Euteleostomi</taxon>
        <taxon>Amphibia</taxon>
        <taxon>Batrachia</taxon>
        <taxon>Anura</taxon>
        <taxon>Neobatrachia</taxon>
        <taxon>Hyloidea</taxon>
        <taxon>Eleutherodactylidae</taxon>
        <taxon>Eleutherodactylinae</taxon>
        <taxon>Eleutherodactylus</taxon>
        <taxon>Eleutherodactylus</taxon>
    </lineage>
</organism>
<dbReference type="AlphaFoldDB" id="A0A8J6K8P6"/>
<evidence type="ECO:0000313" key="4">
    <source>
        <dbReference type="Proteomes" id="UP000770717"/>
    </source>
</evidence>
<keyword evidence="4" id="KW-1185">Reference proteome</keyword>
<comment type="similarity">
    <text evidence="1">Belongs to the constitutive coactivator of PPAR-gamma family.</text>
</comment>
<evidence type="ECO:0000256" key="1">
    <source>
        <dbReference type="ARBA" id="ARBA00009495"/>
    </source>
</evidence>
<dbReference type="CDD" id="cd18672">
    <property type="entry name" value="PIN_FAM120B-like"/>
    <property type="match status" value="1"/>
</dbReference>
<dbReference type="SUPFAM" id="SSF88723">
    <property type="entry name" value="PIN domain-like"/>
    <property type="match status" value="1"/>
</dbReference>
<dbReference type="InterPro" id="IPR026784">
    <property type="entry name" value="Coact_PPARg"/>
</dbReference>
<dbReference type="EMBL" id="WNTK01000005">
    <property type="protein sequence ID" value="KAG9483952.1"/>
    <property type="molecule type" value="Genomic_DNA"/>
</dbReference>
<sequence length="764" mass="86663">MLLEAHKNSQFVTGTSSSPIVIPAMGIKGLQSFVQNSCQGVCSTVSLKTMASRHKSSYPDCVPTIVVDAMGCLRTWYTPDAWIHGGQWKEYLTSIQDFIAAFKNAGIRLVFVFDGVIEQKKRVEWVKRRMRDSAEVTKIFNFLKSSRQQPGRNMFFIPSGISTFTRFALKSLGQEIICSQVEGDYEVAAYALKHNCLGILGEDSDYLIFNTVPYFSINKLSLDKLVTLMYSREGFCWELGLRLADLPLLACLLGNDFIPENMVEQFHRQCVGTYHSQWRERRMRDNVIRAVATFISTIQLLPRGLTEVEKMLPPGFDMTLLEKGIQSYVLPQQSSPWLSPSAQSLTDCKPTSSACPDQEIVQMALEEHYKGDNVMICNVLCLGESDCSNTLEDESDRDIPSQALVYRPIRQHIYAILLGTGNGPPDPCPVVRESYVYHGNMLKNPELVPAVPLSISGGTPTARELWLSKDPDIQRQRFYTCMACFHVERWTEELRSLDSRLAATCCLLIYLTVQVQSLTLTDVEAFLAQALCLAGRSGTQLRSLQLPHVDSRAVHLAFLFLRGLVTLMACSSACGYPFNMMDLMPWNTFDGKLFHQKYLLCHERRPVEVILEKKQSLVTEFGKLRALIIEACAAQNRTLHPAPERTSRPSPEESSYSFTRQDPSSSHPHYDQSSERSEWHNVPVQQAPNRGRQWHPFNQQRGENMSRQNVPNQQASHPAQWSASSSEYDSGEHMHRRSPECGRYNPGQRWRHRGHRRGHNFSDM</sequence>
<evidence type="ECO:0008006" key="5">
    <source>
        <dbReference type="Google" id="ProtNLM"/>
    </source>
</evidence>
<dbReference type="OrthoDB" id="25987at2759"/>
<evidence type="ECO:0000313" key="3">
    <source>
        <dbReference type="EMBL" id="KAG9483952.1"/>
    </source>
</evidence>
<feature type="compositionally biased region" description="Basic and acidic residues" evidence="2">
    <location>
        <begin position="642"/>
        <end position="651"/>
    </location>
</feature>
<feature type="region of interest" description="Disordered" evidence="2">
    <location>
        <begin position="702"/>
        <end position="764"/>
    </location>
</feature>
<dbReference type="GO" id="GO:0005634">
    <property type="term" value="C:nucleus"/>
    <property type="evidence" value="ECO:0007669"/>
    <property type="project" value="TreeGrafter"/>
</dbReference>
<dbReference type="GO" id="GO:0035357">
    <property type="term" value="P:peroxisome proliferator activated receptor signaling pathway"/>
    <property type="evidence" value="ECO:0007669"/>
    <property type="project" value="TreeGrafter"/>
</dbReference>
<dbReference type="PANTHER" id="PTHR15976">
    <property type="entry name" value="CONSTITUTIVE COACTIVATOR OF PEROXISOME PROLIFERATOR-ACTIVATED RECEPTOR GAMMA"/>
    <property type="match status" value="1"/>
</dbReference>
<name>A0A8J6K8P6_ELECQ</name>
<accession>A0A8J6K8P6</accession>
<dbReference type="Proteomes" id="UP000770717">
    <property type="component" value="Unassembled WGS sequence"/>
</dbReference>
<protein>
    <recommendedName>
        <fullName evidence="5">Constitutive coactivator of peroxisome proliferator-activated receptor gamma</fullName>
    </recommendedName>
</protein>
<comment type="caution">
    <text evidence="3">The sequence shown here is derived from an EMBL/GenBank/DDBJ whole genome shotgun (WGS) entry which is preliminary data.</text>
</comment>
<feature type="compositionally biased region" description="Polar residues" evidence="2">
    <location>
        <begin position="658"/>
        <end position="667"/>
    </location>
</feature>
<feature type="compositionally biased region" description="Polar residues" evidence="2">
    <location>
        <begin position="702"/>
        <end position="728"/>
    </location>
</feature>